<dbReference type="AlphaFoldDB" id="A0A1W1HL49"/>
<dbReference type="InterPro" id="IPR011990">
    <property type="entry name" value="TPR-like_helical_dom_sf"/>
</dbReference>
<dbReference type="EMBL" id="FWEV01000337">
    <property type="protein sequence ID" value="SLM33155.1"/>
    <property type="molecule type" value="Genomic_DNA"/>
</dbReference>
<keyword evidence="2" id="KW-1185">Reference proteome</keyword>
<dbReference type="SUPFAM" id="SSF48452">
    <property type="entry name" value="TPR-like"/>
    <property type="match status" value="1"/>
</dbReference>
<dbReference type="Proteomes" id="UP000191931">
    <property type="component" value="Unassembled WGS sequence"/>
</dbReference>
<dbReference type="RefSeq" id="WP_139786736.1">
    <property type="nucleotide sequence ID" value="NZ_LT828544.1"/>
</dbReference>
<dbReference type="STRING" id="1246637.MTBBW1_900022"/>
<dbReference type="Gene3D" id="1.25.40.10">
    <property type="entry name" value="Tetratricopeptide repeat domain"/>
    <property type="match status" value="1"/>
</dbReference>
<evidence type="ECO:0000313" key="2">
    <source>
        <dbReference type="Proteomes" id="UP000191931"/>
    </source>
</evidence>
<protein>
    <submittedName>
        <fullName evidence="1">Uncharacterized protein</fullName>
    </submittedName>
</protein>
<proteinExistence type="predicted"/>
<dbReference type="Pfam" id="PF13431">
    <property type="entry name" value="TPR_17"/>
    <property type="match status" value="1"/>
</dbReference>
<evidence type="ECO:0000313" key="1">
    <source>
        <dbReference type="EMBL" id="SLM33155.1"/>
    </source>
</evidence>
<accession>A0A1W1HL49</accession>
<dbReference type="OrthoDB" id="9798174at2"/>
<sequence>MSSIKTEKSDYLNLYALMLIKNSYFDRAIELSKKIISKEPDNYFALFHLGAAYRMKQQYDKSKHYLKHAIRVSYGNSILAYISLLDTCLFSEDVDCMDKYGKKLLSNFTLIRILDQLKELEKENLTTPIIQQSEIYLYLKKLSDEYYQKI</sequence>
<name>A0A1W1HL49_9BACT</name>
<organism evidence="1 2">
    <name type="scientific">Desulfamplus magnetovallimortis</name>
    <dbReference type="NCBI Taxonomy" id="1246637"/>
    <lineage>
        <taxon>Bacteria</taxon>
        <taxon>Pseudomonadati</taxon>
        <taxon>Thermodesulfobacteriota</taxon>
        <taxon>Desulfobacteria</taxon>
        <taxon>Desulfobacterales</taxon>
        <taxon>Desulfobacteraceae</taxon>
        <taxon>Desulfamplus</taxon>
    </lineage>
</organism>
<reference evidence="1 2" key="1">
    <citation type="submission" date="2017-03" db="EMBL/GenBank/DDBJ databases">
        <authorList>
            <person name="Afonso C.L."/>
            <person name="Miller P.J."/>
            <person name="Scott M.A."/>
            <person name="Spackman E."/>
            <person name="Goraichik I."/>
            <person name="Dimitrov K.M."/>
            <person name="Suarez D.L."/>
            <person name="Swayne D.E."/>
        </authorList>
    </citation>
    <scope>NUCLEOTIDE SEQUENCE [LARGE SCALE GENOMIC DNA]</scope>
    <source>
        <strain evidence="1">PRJEB14757</strain>
    </source>
</reference>
<gene>
    <name evidence="1" type="ORF">MTBBW1_900022</name>
</gene>